<dbReference type="InterPro" id="IPR039564">
    <property type="entry name" value="Peptidase_C39-like"/>
</dbReference>
<dbReference type="EMBL" id="UESZ01000001">
    <property type="protein sequence ID" value="SSA33725.1"/>
    <property type="molecule type" value="Genomic_DNA"/>
</dbReference>
<dbReference type="InterPro" id="IPR006311">
    <property type="entry name" value="TAT_signal"/>
</dbReference>
<dbReference type="InterPro" id="IPR039563">
    <property type="entry name" value="Peptidase_C39_single_dom"/>
</dbReference>
<sequence>MPASSSRQSVRSSVAPVALPRLSRRQLVIGGGAMAAGGLLLAGPSSAASATTRAVTGRDQKIANHHFRAPFDFLRGSRDGVLPSAAGLRLLHPTKQRKYADLAAGSKTVTYDYGSWTSPWLSQGFGLTELISSWNAETPNGTWIESQVRGVDETGATSDWFVLGRWCSNDLADGGAISRTSVDGQGTDIATVWTDTLHLYDDHTFGKVQLRILLMRRAGTHLTPTVRFFGAVASNLPDDVPATSSFGLRRGVALPVPTYSQELHEGQYPQWDNGGEAWCSPTSTSMVVAYWHKGPSAKDLAWVEPKVDPQVAYAARNTYDAAYEGCGNWPFNTAYAGRYGLEGYVTRLRNLREAEPFIRAGIPLITSVAFEPGELDGAGYSTDGHLIVLAGFTDTGDVVVNDPASHLIKSDDAVRTTYRRDQYEKVWLAASGGTAYVIHPTWLRPRR</sequence>
<proteinExistence type="predicted"/>
<evidence type="ECO:0000313" key="2">
    <source>
        <dbReference type="EMBL" id="SSA33725.1"/>
    </source>
</evidence>
<reference evidence="3" key="1">
    <citation type="submission" date="2016-10" db="EMBL/GenBank/DDBJ databases">
        <authorList>
            <person name="Varghese N."/>
            <person name="Submissions S."/>
        </authorList>
    </citation>
    <scope>NUCLEOTIDE SEQUENCE [LARGE SCALE GENOMIC DNA]</scope>
    <source>
        <strain evidence="3">DSM 22951</strain>
    </source>
</reference>
<accession>A0A2Y8ZP70</accession>
<dbReference type="AlphaFoldDB" id="A0A2Y8ZP70"/>
<dbReference type="Pfam" id="PF13529">
    <property type="entry name" value="Peptidase_C39_2"/>
    <property type="match status" value="1"/>
</dbReference>
<keyword evidence="3" id="KW-1185">Reference proteome</keyword>
<dbReference type="Proteomes" id="UP000250028">
    <property type="component" value="Unassembled WGS sequence"/>
</dbReference>
<dbReference type="Gene3D" id="3.90.70.10">
    <property type="entry name" value="Cysteine proteinases"/>
    <property type="match status" value="1"/>
</dbReference>
<protein>
    <submittedName>
        <fullName evidence="2">Peptidase_C39 like family protein</fullName>
    </submittedName>
</protein>
<dbReference type="RefSeq" id="WP_245933998.1">
    <property type="nucleotide sequence ID" value="NZ_QGDN01000001.1"/>
</dbReference>
<dbReference type="CDD" id="cd02549">
    <property type="entry name" value="Peptidase_C39A"/>
    <property type="match status" value="1"/>
</dbReference>
<evidence type="ECO:0000259" key="1">
    <source>
        <dbReference type="Pfam" id="PF13529"/>
    </source>
</evidence>
<dbReference type="PROSITE" id="PS51318">
    <property type="entry name" value="TAT"/>
    <property type="match status" value="1"/>
</dbReference>
<feature type="domain" description="Peptidase C39-like" evidence="1">
    <location>
        <begin position="268"/>
        <end position="404"/>
    </location>
</feature>
<name>A0A2Y8ZP70_9MICO</name>
<evidence type="ECO:0000313" key="3">
    <source>
        <dbReference type="Proteomes" id="UP000250028"/>
    </source>
</evidence>
<gene>
    <name evidence="2" type="ORF">SAMN04489750_1011</name>
</gene>
<organism evidence="2 3">
    <name type="scientific">Branchiibius hedensis</name>
    <dbReference type="NCBI Taxonomy" id="672460"/>
    <lineage>
        <taxon>Bacteria</taxon>
        <taxon>Bacillati</taxon>
        <taxon>Actinomycetota</taxon>
        <taxon>Actinomycetes</taxon>
        <taxon>Micrococcales</taxon>
        <taxon>Dermacoccaceae</taxon>
        <taxon>Branchiibius</taxon>
    </lineage>
</organism>